<dbReference type="InterPro" id="IPR036869">
    <property type="entry name" value="J_dom_sf"/>
</dbReference>
<dbReference type="PANTHER" id="PTHR44825:SF1">
    <property type="entry name" value="DNAJ HOMOLOG SUBFAMILY C MEMBER 4"/>
    <property type="match status" value="1"/>
</dbReference>
<feature type="region of interest" description="Disordered" evidence="1">
    <location>
        <begin position="52"/>
        <end position="111"/>
    </location>
</feature>
<dbReference type="Pfam" id="PF00226">
    <property type="entry name" value="DnaJ"/>
    <property type="match status" value="2"/>
</dbReference>
<dbReference type="PROSITE" id="PS50076">
    <property type="entry name" value="DNAJ_2"/>
    <property type="match status" value="2"/>
</dbReference>
<organism evidence="4 5">
    <name type="scientific">Plectus sambesii</name>
    <dbReference type="NCBI Taxonomy" id="2011161"/>
    <lineage>
        <taxon>Eukaryota</taxon>
        <taxon>Metazoa</taxon>
        <taxon>Ecdysozoa</taxon>
        <taxon>Nematoda</taxon>
        <taxon>Chromadorea</taxon>
        <taxon>Plectida</taxon>
        <taxon>Plectina</taxon>
        <taxon>Plectoidea</taxon>
        <taxon>Plectidae</taxon>
        <taxon>Plectus</taxon>
    </lineage>
</organism>
<dbReference type="PANTHER" id="PTHR44825">
    <property type="match status" value="1"/>
</dbReference>
<dbReference type="PRINTS" id="PR00625">
    <property type="entry name" value="JDOMAIN"/>
</dbReference>
<dbReference type="CDD" id="cd06257">
    <property type="entry name" value="DnaJ"/>
    <property type="match status" value="2"/>
</dbReference>
<accession>A0A914XMK4</accession>
<keyword evidence="2" id="KW-0812">Transmembrane</keyword>
<dbReference type="InterPro" id="IPR052763">
    <property type="entry name" value="DnaJ_C4"/>
</dbReference>
<evidence type="ECO:0000256" key="2">
    <source>
        <dbReference type="SAM" id="Phobius"/>
    </source>
</evidence>
<feature type="domain" description="J" evidence="3">
    <location>
        <begin position="157"/>
        <end position="226"/>
    </location>
</feature>
<reference evidence="5" key="1">
    <citation type="submission" date="2022-11" db="UniProtKB">
        <authorList>
            <consortium name="WormBaseParasite"/>
        </authorList>
    </citation>
    <scope>IDENTIFICATION</scope>
</reference>
<proteinExistence type="predicted"/>
<dbReference type="SMART" id="SM00271">
    <property type="entry name" value="DnaJ"/>
    <property type="match status" value="2"/>
</dbReference>
<feature type="compositionally biased region" description="Low complexity" evidence="1">
    <location>
        <begin position="235"/>
        <end position="248"/>
    </location>
</feature>
<evidence type="ECO:0000259" key="3">
    <source>
        <dbReference type="PROSITE" id="PS50076"/>
    </source>
</evidence>
<name>A0A914XMK4_9BILA</name>
<feature type="compositionally biased region" description="Polar residues" evidence="1">
    <location>
        <begin position="58"/>
        <end position="67"/>
    </location>
</feature>
<evidence type="ECO:0000256" key="1">
    <source>
        <dbReference type="SAM" id="MobiDB-lite"/>
    </source>
</evidence>
<feature type="transmembrane region" description="Helical" evidence="2">
    <location>
        <begin position="317"/>
        <end position="338"/>
    </location>
</feature>
<feature type="compositionally biased region" description="Basic and acidic residues" evidence="1">
    <location>
        <begin position="68"/>
        <end position="91"/>
    </location>
</feature>
<dbReference type="Gene3D" id="1.10.287.110">
    <property type="entry name" value="DnaJ domain"/>
    <property type="match status" value="2"/>
</dbReference>
<dbReference type="WBParaSite" id="PSAMB.scaffold956size38126.g9972.t1">
    <property type="protein sequence ID" value="PSAMB.scaffold956size38126.g9972.t1"/>
    <property type="gene ID" value="PSAMB.scaffold956size38126.g9972"/>
</dbReference>
<dbReference type="InterPro" id="IPR001623">
    <property type="entry name" value="DnaJ_domain"/>
</dbReference>
<evidence type="ECO:0000313" key="4">
    <source>
        <dbReference type="Proteomes" id="UP000887566"/>
    </source>
</evidence>
<keyword evidence="2" id="KW-0472">Membrane</keyword>
<dbReference type="Proteomes" id="UP000887566">
    <property type="component" value="Unplaced"/>
</dbReference>
<feature type="compositionally biased region" description="Basic and acidic residues" evidence="1">
    <location>
        <begin position="98"/>
        <end position="111"/>
    </location>
</feature>
<feature type="domain" description="J" evidence="3">
    <location>
        <begin position="1"/>
        <end position="57"/>
    </location>
</feature>
<protein>
    <submittedName>
        <fullName evidence="5">J domain-containing protein</fullName>
    </submittedName>
</protein>
<dbReference type="AlphaFoldDB" id="A0A914XMK4"/>
<keyword evidence="2" id="KW-1133">Transmembrane helix</keyword>
<keyword evidence="4" id="KW-1185">Reference proteome</keyword>
<dbReference type="SUPFAM" id="SSF46565">
    <property type="entry name" value="Chaperone J-domain"/>
    <property type="match status" value="2"/>
</dbReference>
<feature type="region of interest" description="Disordered" evidence="1">
    <location>
        <begin position="224"/>
        <end position="248"/>
    </location>
</feature>
<evidence type="ECO:0000313" key="5">
    <source>
        <dbReference type="WBParaSite" id="PSAMB.scaffold956size38126.g9972.t1"/>
    </source>
</evidence>
<sequence>MRHFAAHKRIYLSLQLHPDRLASSFNDATAHEKFIELQEAYEVLSHRGTRIEYDSVSRRQQSSTARKSRSDTSGSHHSDPTRSADQSRRDQSGNQGDKSVKADHQRVRGGETDDLPMEKVVLLWTRRISLTILLSLLVLGYLKTKRRERLTEDKKRDYYEVLGVDRFATQRAIRDAYISKSKKLHPDRNAHHRATSSGSHDNFVELQEAYEVLRSPSKRADYDSFGHFTAKPPDSSRTTTSDNTNYRSHSYRSPYESWQSHFHNQSQNEAYSSSGWSYGEYYSRQSANKHAHQSAQSDYQPGYNWELSGRHPMIASILLYTTVFVCAAVQIAFLFWLGGNIGKQKKMSERERLLAEWRKQQELQVLSLDGTVEADSWTPLHDEILKLGRADREAQRFLDFLAR</sequence>